<evidence type="ECO:0000313" key="3">
    <source>
        <dbReference type="Proteomes" id="UP001150062"/>
    </source>
</evidence>
<organism evidence="2 3">
    <name type="scientific">Anaeramoeba flamelloides</name>
    <dbReference type="NCBI Taxonomy" id="1746091"/>
    <lineage>
        <taxon>Eukaryota</taxon>
        <taxon>Metamonada</taxon>
        <taxon>Anaeramoebidae</taxon>
        <taxon>Anaeramoeba</taxon>
    </lineage>
</organism>
<dbReference type="EMBL" id="JAOAOG010000232">
    <property type="protein sequence ID" value="KAJ6238802.1"/>
    <property type="molecule type" value="Genomic_DNA"/>
</dbReference>
<sequence>MCINGNSLSLISNELEIGIKKDHYWIDAWNKEKRNKEKKTIPTKYPDELPFYMKYETLKNKNLILANFHQPNSLIKLEIPKLLMYKSQENFQTQKIKSERTLRETQLIEKLQNERSIGERLVLFLELYPNSIVGISKEQLQSEEKKILMHENMHETATWKNEDQNKNTPNNENRHCNLETTKSSKRGDWNQDIDSPKEIKIKRIYLTKLSKHTGRSRRTLERGISSFCFRRFGFVNIRPYSSDYLVFGKLEIDPNQRVQTKTKKTSRKKKLQKKRKKKKITIKSNKNVVLNQEKTVPCNSRFNFRVVANNQSTPMFINNNLGEVNHNNSNYVCQKTFKPKNLDLVVRKRNFFQNYLEKQNFSKLQMLSEVSHHLKQLRSNPLNHRNIH</sequence>
<dbReference type="Proteomes" id="UP001150062">
    <property type="component" value="Unassembled WGS sequence"/>
</dbReference>
<gene>
    <name evidence="2" type="ORF">M0813_26030</name>
</gene>
<evidence type="ECO:0000313" key="2">
    <source>
        <dbReference type="EMBL" id="KAJ6238802.1"/>
    </source>
</evidence>
<evidence type="ECO:0000256" key="1">
    <source>
        <dbReference type="SAM" id="MobiDB-lite"/>
    </source>
</evidence>
<name>A0ABQ8Y3N6_9EUKA</name>
<keyword evidence="3" id="KW-1185">Reference proteome</keyword>
<proteinExistence type="predicted"/>
<feature type="region of interest" description="Disordered" evidence="1">
    <location>
        <begin position="158"/>
        <end position="191"/>
    </location>
</feature>
<comment type="caution">
    <text evidence="2">The sequence shown here is derived from an EMBL/GenBank/DDBJ whole genome shotgun (WGS) entry which is preliminary data.</text>
</comment>
<protein>
    <submittedName>
        <fullName evidence="2">Uncharacterized protein</fullName>
    </submittedName>
</protein>
<accession>A0ABQ8Y3N6</accession>
<reference evidence="2" key="1">
    <citation type="submission" date="2022-08" db="EMBL/GenBank/DDBJ databases">
        <title>Novel sulfate-reducing endosymbionts in the free-living metamonad Anaeramoeba.</title>
        <authorList>
            <person name="Jerlstrom-Hultqvist J."/>
            <person name="Cepicka I."/>
            <person name="Gallot-Lavallee L."/>
            <person name="Salas-Leiva D."/>
            <person name="Curtis B.A."/>
            <person name="Zahonova K."/>
            <person name="Pipaliya S."/>
            <person name="Dacks J."/>
            <person name="Roger A.J."/>
        </authorList>
    </citation>
    <scope>NUCLEOTIDE SEQUENCE</scope>
    <source>
        <strain evidence="2">Schooner1</strain>
    </source>
</reference>